<dbReference type="EMBL" id="RQGF01000028">
    <property type="protein sequence ID" value="TGL60447.1"/>
    <property type="molecule type" value="Genomic_DNA"/>
</dbReference>
<accession>A0A4R9K595</accession>
<dbReference type="RefSeq" id="WP_135649621.1">
    <property type="nucleotide sequence ID" value="NZ_RQGF01000028.1"/>
</dbReference>
<comment type="caution">
    <text evidence="1">The sequence shown here is derived from an EMBL/GenBank/DDBJ whole genome shotgun (WGS) entry which is preliminary data.</text>
</comment>
<keyword evidence="2" id="KW-1185">Reference proteome</keyword>
<organism evidence="1 2">
    <name type="scientific">Leptospira sarikeiensis</name>
    <dbReference type="NCBI Taxonomy" id="2484943"/>
    <lineage>
        <taxon>Bacteria</taxon>
        <taxon>Pseudomonadati</taxon>
        <taxon>Spirochaetota</taxon>
        <taxon>Spirochaetia</taxon>
        <taxon>Leptospirales</taxon>
        <taxon>Leptospiraceae</taxon>
        <taxon>Leptospira</taxon>
    </lineage>
</organism>
<name>A0A4R9K595_9LEPT</name>
<sequence>MLKKNPLIDPNIRPLWEELLNKDRVFRDNVHTYFQDLNLQKLHHKKLKVSFLASDYKLHHFELYVSGEQVYISDLTSEESQK</sequence>
<protein>
    <submittedName>
        <fullName evidence="1">Uncharacterized protein</fullName>
    </submittedName>
</protein>
<dbReference type="AlphaFoldDB" id="A0A4R9K595"/>
<gene>
    <name evidence="1" type="ORF">EHQ64_11430</name>
</gene>
<evidence type="ECO:0000313" key="2">
    <source>
        <dbReference type="Proteomes" id="UP000297762"/>
    </source>
</evidence>
<dbReference type="Proteomes" id="UP000297762">
    <property type="component" value="Unassembled WGS sequence"/>
</dbReference>
<reference evidence="1" key="1">
    <citation type="journal article" date="2019" name="PLoS Negl. Trop. Dis.">
        <title>Revisiting the worldwide diversity of Leptospira species in the environment.</title>
        <authorList>
            <person name="Vincent A.T."/>
            <person name="Schiettekatte O."/>
            <person name="Bourhy P."/>
            <person name="Veyrier F.J."/>
            <person name="Picardeau M."/>
        </authorList>
    </citation>
    <scope>NUCLEOTIDE SEQUENCE [LARGE SCALE GENOMIC DNA]</scope>
    <source>
        <strain evidence="1">201702455</strain>
    </source>
</reference>
<evidence type="ECO:0000313" key="1">
    <source>
        <dbReference type="EMBL" id="TGL60447.1"/>
    </source>
</evidence>
<proteinExistence type="predicted"/>